<dbReference type="AlphaFoldDB" id="A0A5J5D2Z2"/>
<keyword evidence="1" id="KW-1133">Transmembrane helix</keyword>
<reference evidence="2 3" key="1">
    <citation type="submission" date="2019-08" db="EMBL/GenBank/DDBJ databases">
        <title>A chromosome-level genome assembly, high-density linkage maps, and genome scans reveal the genomic architecture of hybrid incompatibilities underlying speciation via character displacement in darters (Percidae: Etheostominae).</title>
        <authorList>
            <person name="Moran R.L."/>
            <person name="Catchen J.M."/>
            <person name="Fuller R.C."/>
        </authorList>
    </citation>
    <scope>NUCLEOTIDE SEQUENCE [LARGE SCALE GENOMIC DNA]</scope>
    <source>
        <strain evidence="2">EspeVRDwgs_2016</strain>
        <tissue evidence="2">Muscle</tissue>
    </source>
</reference>
<gene>
    <name evidence="2" type="ORF">FQN60_007480</name>
</gene>
<dbReference type="EMBL" id="VOFY01000014">
    <property type="protein sequence ID" value="KAA8585911.1"/>
    <property type="molecule type" value="Genomic_DNA"/>
</dbReference>
<feature type="non-terminal residue" evidence="2">
    <location>
        <position position="1"/>
    </location>
</feature>
<organism evidence="2 3">
    <name type="scientific">Etheostoma spectabile</name>
    <name type="common">orangethroat darter</name>
    <dbReference type="NCBI Taxonomy" id="54343"/>
    <lineage>
        <taxon>Eukaryota</taxon>
        <taxon>Metazoa</taxon>
        <taxon>Chordata</taxon>
        <taxon>Craniata</taxon>
        <taxon>Vertebrata</taxon>
        <taxon>Euteleostomi</taxon>
        <taxon>Actinopterygii</taxon>
        <taxon>Neopterygii</taxon>
        <taxon>Teleostei</taxon>
        <taxon>Neoteleostei</taxon>
        <taxon>Acanthomorphata</taxon>
        <taxon>Eupercaria</taxon>
        <taxon>Perciformes</taxon>
        <taxon>Percoidei</taxon>
        <taxon>Percidae</taxon>
        <taxon>Etheostomatinae</taxon>
        <taxon>Etheostoma</taxon>
    </lineage>
</organism>
<protein>
    <submittedName>
        <fullName evidence="2">Uncharacterized protein</fullName>
    </submittedName>
</protein>
<accession>A0A5J5D2Z2</accession>
<name>A0A5J5D2Z2_9PERO</name>
<dbReference type="Proteomes" id="UP000327493">
    <property type="component" value="Chromosome 14"/>
</dbReference>
<keyword evidence="1" id="KW-0472">Membrane</keyword>
<evidence type="ECO:0000313" key="2">
    <source>
        <dbReference type="EMBL" id="KAA8585911.1"/>
    </source>
</evidence>
<evidence type="ECO:0000313" key="3">
    <source>
        <dbReference type="Proteomes" id="UP000327493"/>
    </source>
</evidence>
<keyword evidence="3" id="KW-1185">Reference proteome</keyword>
<sequence length="100" mass="10776">VGGSSDFATLVTDWCGYEKEVYGLSTRANHDSKKESQCSSMTALLLCLQFDLNPNPLQQKKISAPLRLFVVTLYSVLLSLGVLGGLVALTDPPSLTPSQM</sequence>
<keyword evidence="1" id="KW-0812">Transmembrane</keyword>
<evidence type="ECO:0000256" key="1">
    <source>
        <dbReference type="SAM" id="Phobius"/>
    </source>
</evidence>
<proteinExistence type="predicted"/>
<comment type="caution">
    <text evidence="2">The sequence shown here is derived from an EMBL/GenBank/DDBJ whole genome shotgun (WGS) entry which is preliminary data.</text>
</comment>
<feature type="transmembrane region" description="Helical" evidence="1">
    <location>
        <begin position="68"/>
        <end position="90"/>
    </location>
</feature>